<dbReference type="GO" id="GO:0042597">
    <property type="term" value="C:periplasmic space"/>
    <property type="evidence" value="ECO:0007669"/>
    <property type="project" value="UniProtKB-SubCell"/>
</dbReference>
<feature type="domain" description="DSBA-like thioredoxin" evidence="8">
    <location>
        <begin position="105"/>
        <end position="195"/>
    </location>
</feature>
<dbReference type="PANTHER" id="PTHR35891:SF2">
    <property type="entry name" value="THIOL:DISULFIDE INTERCHANGE PROTEIN DSBA"/>
    <property type="match status" value="1"/>
</dbReference>
<dbReference type="SUPFAM" id="SSF52833">
    <property type="entry name" value="Thioredoxin-like"/>
    <property type="match status" value="1"/>
</dbReference>
<dbReference type="InterPro" id="IPR001853">
    <property type="entry name" value="DSBA-like_thioredoxin_dom"/>
</dbReference>
<gene>
    <name evidence="9" type="ORF">E4680_05740</name>
</gene>
<evidence type="ECO:0000313" key="9">
    <source>
        <dbReference type="EMBL" id="TFZ83134.1"/>
    </source>
</evidence>
<dbReference type="GO" id="GO:0016491">
    <property type="term" value="F:oxidoreductase activity"/>
    <property type="evidence" value="ECO:0007669"/>
    <property type="project" value="InterPro"/>
</dbReference>
<dbReference type="RefSeq" id="WP_135281434.1">
    <property type="nucleotide sequence ID" value="NZ_SRIO01000005.1"/>
</dbReference>
<dbReference type="InterPro" id="IPR023205">
    <property type="entry name" value="DsbA/DsbL"/>
</dbReference>
<dbReference type="CDD" id="cd03019">
    <property type="entry name" value="DsbA_DsbA"/>
    <property type="match status" value="1"/>
</dbReference>
<evidence type="ECO:0000259" key="8">
    <source>
        <dbReference type="Pfam" id="PF01323"/>
    </source>
</evidence>
<evidence type="ECO:0000256" key="3">
    <source>
        <dbReference type="ARBA" id="ARBA00023157"/>
    </source>
</evidence>
<comment type="similarity">
    <text evidence="1">Belongs to the thioredoxin family. DsbA subfamily.</text>
</comment>
<dbReference type="InterPro" id="IPR050824">
    <property type="entry name" value="Thiol_disulfide_DsbA"/>
</dbReference>
<dbReference type="PIRSF" id="PIRSF001488">
    <property type="entry name" value="Tdi_protein"/>
    <property type="match status" value="1"/>
</dbReference>
<dbReference type="Pfam" id="PF01323">
    <property type="entry name" value="DSBA"/>
    <property type="match status" value="1"/>
</dbReference>
<evidence type="ECO:0000256" key="6">
    <source>
        <dbReference type="PIRSR" id="PIRSR001488-1"/>
    </source>
</evidence>
<protein>
    <recommendedName>
        <fullName evidence="5">Thiol:disulfide interchange protein</fullName>
    </recommendedName>
</protein>
<keyword evidence="2 7" id="KW-0732">Signal</keyword>
<keyword evidence="3 5" id="KW-1015">Disulfide bond</keyword>
<feature type="chain" id="PRO_5021319463" description="Thiol:disulfide interchange protein" evidence="7">
    <location>
        <begin position="27"/>
        <end position="228"/>
    </location>
</feature>
<evidence type="ECO:0000256" key="4">
    <source>
        <dbReference type="ARBA" id="ARBA00023284"/>
    </source>
</evidence>
<comment type="subcellular location">
    <subcellularLocation>
        <location evidence="5">Periplasm</location>
    </subcellularLocation>
</comment>
<evidence type="ECO:0000256" key="1">
    <source>
        <dbReference type="ARBA" id="ARBA00005791"/>
    </source>
</evidence>
<feature type="disulfide bond" description="Redox-active" evidence="6">
    <location>
        <begin position="61"/>
        <end position="64"/>
    </location>
</feature>
<keyword evidence="10" id="KW-1185">Reference proteome</keyword>
<dbReference type="OrthoDB" id="9784896at2"/>
<name>A0A4Z0F9R5_9GAMM</name>
<dbReference type="AlphaFoldDB" id="A0A4Z0F9R5"/>
<evidence type="ECO:0000313" key="10">
    <source>
        <dbReference type="Proteomes" id="UP000297890"/>
    </source>
</evidence>
<proteinExistence type="inferred from homology"/>
<dbReference type="EMBL" id="SRIO01000005">
    <property type="protein sequence ID" value="TFZ83134.1"/>
    <property type="molecule type" value="Genomic_DNA"/>
</dbReference>
<feature type="signal peptide" evidence="7">
    <location>
        <begin position="1"/>
        <end position="26"/>
    </location>
</feature>
<keyword evidence="5" id="KW-0574">Periplasm</keyword>
<sequence>MGYRLRLLPWIFLAVCLGFVATSVGAAPSYKEGVQYRLVENPQRITPGAKVEVAEFFSYGCHICHDIEPYLESWQKTNADQVTFVRVTHGPDFFRRSWGVYGQSFYALETLGAAEKLNAPLFKAIHEDKERLDSESRMAKFVTQYGVDKKAFSAAYDSFAVRTKLKQAEAQWQRFGILLLGTPAFVVNGKYVVSPGFQQHVSRKEDKLTETLKVIDFLVAKEQKSAQK</sequence>
<dbReference type="Gene3D" id="3.40.30.10">
    <property type="entry name" value="Glutaredoxin"/>
    <property type="match status" value="1"/>
</dbReference>
<evidence type="ECO:0000256" key="7">
    <source>
        <dbReference type="SAM" id="SignalP"/>
    </source>
</evidence>
<evidence type="ECO:0000256" key="2">
    <source>
        <dbReference type="ARBA" id="ARBA00022729"/>
    </source>
</evidence>
<dbReference type="PANTHER" id="PTHR35891">
    <property type="entry name" value="THIOL:DISULFIDE INTERCHANGE PROTEIN DSBA"/>
    <property type="match status" value="1"/>
</dbReference>
<reference evidence="9 10" key="1">
    <citation type="journal article" date="2019" name="ISME J.">
        <title>Candidatus Macondimonas diazotrophica, a novel gammaproteobacterial genus dominating crude-oil-contaminated coastal sediments.</title>
        <authorList>
            <person name="Karthikeyan S."/>
            <person name="Konstantinidis K."/>
        </authorList>
    </citation>
    <scope>NUCLEOTIDE SEQUENCE [LARGE SCALE GENOMIC DNA]</scope>
    <source>
        <strain evidence="9 10">KTK01</strain>
    </source>
</reference>
<evidence type="ECO:0000256" key="5">
    <source>
        <dbReference type="PIRNR" id="PIRNR001488"/>
    </source>
</evidence>
<organism evidence="9 10">
    <name type="scientific">Candidatus Macondimonas diazotrophica</name>
    <dbReference type="NCBI Taxonomy" id="2305248"/>
    <lineage>
        <taxon>Bacteria</taxon>
        <taxon>Pseudomonadati</taxon>
        <taxon>Pseudomonadota</taxon>
        <taxon>Gammaproteobacteria</taxon>
        <taxon>Chromatiales</taxon>
        <taxon>Ectothiorhodospiraceae</taxon>
        <taxon>Candidatus Macondimonas</taxon>
    </lineage>
</organism>
<keyword evidence="4" id="KW-0676">Redox-active center</keyword>
<dbReference type="Proteomes" id="UP000297890">
    <property type="component" value="Unassembled WGS sequence"/>
</dbReference>
<dbReference type="InterPro" id="IPR036249">
    <property type="entry name" value="Thioredoxin-like_sf"/>
</dbReference>
<accession>A0A4Z0F9R5</accession>
<comment type="caution">
    <text evidence="9">The sequence shown here is derived from an EMBL/GenBank/DDBJ whole genome shotgun (WGS) entry which is preliminary data.</text>
</comment>